<accession>A0A9D9IS07</accession>
<dbReference type="AlphaFoldDB" id="A0A9D9IS07"/>
<dbReference type="Pfam" id="PF07715">
    <property type="entry name" value="Plug"/>
    <property type="match status" value="1"/>
</dbReference>
<evidence type="ECO:0000259" key="2">
    <source>
        <dbReference type="Pfam" id="PF07715"/>
    </source>
</evidence>
<feature type="signal peptide" evidence="1">
    <location>
        <begin position="1"/>
        <end position="19"/>
    </location>
</feature>
<dbReference type="PROSITE" id="PS00018">
    <property type="entry name" value="EF_HAND_1"/>
    <property type="match status" value="1"/>
</dbReference>
<sequence length="922" mass="102154">MKKYISLLIMCSFALPVLAYEPDVLEEASDSLHIGYGINVDRATTSWSVQGVGKDVVEKSPYVDISKSLYGRIAGLNVYQGSGPTSSNISSLSIHGNAPLVLVDGFPRDIKDLTALEIESITVMKDAVASAIYGVRGANGVVMVTTRRGTEGKLRVTADYHYGLGMQFRSPEFADSYLYASSLNTALTLDGLTPRYNSLELDAFRTGKYPSEFPNVDWWNEVYKKTTSNHRLGMTFEGGSDRFKYYSVIDYMYDIGLFKSKTNTDSRYATTPSDVRLNLRANLDVKITNTTFMQLHVTGKLSETNLANFGDFYNILYDTPSAAFPVIHEDGIYGGSSIYGANNPVALLNSSGNNRQTTGLLLLDMSLRQELDAVIEGLAAEARLSFDNCGAMYDQSTKEYRYEEAGASIASDGTLITSPVIYGRDSETLGHSQGFTSLYVRNAFQGKVDYARTFGTHDVSAAAIYDQQSYVTNGRNLSTKRQSAVVTAAYTYDDRYSVSLAGSWSGTAYLEEGSRFHFYPAVNAAWIATGEDFLKDARNLDYWKVFASAGISGWDGNMSHELWRQSYGGEKAGSYYFTTNVSQYWGDAEGTLPVENLVPEKSRKITLGTELKAFKDRLGVYAEGFWEERSNILVSASSAVSGILGIGTSYECAGENLYRGLDASVTWNDRRGDFSYGLYGNIAYLSTEVVNENQEYQEYDYLYHAGNPVGQKYGLEVIGFFHDQMDINNSPSQSFSTVRPGDIKYKDQNGDNVIDSKDVVKMFGSNVPRFYFGFGINLGYKGFELSADFQGMTGVTVSLLDSPLYMPLVNNGNISSTLLDNEIPWTPENAASATLPRLTTQENPNNYTANSLWYRDGSFIKLRNLTLSYTFPKKMLRFADMKVYVQGTNLFSLDNLKVLDPEQLGAAYPATRAFWAGVKFNF</sequence>
<comment type="caution">
    <text evidence="3">The sequence shown here is derived from an EMBL/GenBank/DDBJ whole genome shotgun (WGS) entry which is preliminary data.</text>
</comment>
<dbReference type="InterPro" id="IPR023997">
    <property type="entry name" value="TonB-dep_OMP_SusC/RagA_CS"/>
</dbReference>
<proteinExistence type="predicted"/>
<dbReference type="SUPFAM" id="SSF56935">
    <property type="entry name" value="Porins"/>
    <property type="match status" value="1"/>
</dbReference>
<gene>
    <name evidence="3" type="ORF">IAB80_02430</name>
</gene>
<dbReference type="Proteomes" id="UP000823771">
    <property type="component" value="Unassembled WGS sequence"/>
</dbReference>
<protein>
    <submittedName>
        <fullName evidence="3">SusC/RagA family TonB-linked outer membrane protein</fullName>
    </submittedName>
</protein>
<reference evidence="3" key="1">
    <citation type="submission" date="2020-10" db="EMBL/GenBank/DDBJ databases">
        <authorList>
            <person name="Gilroy R."/>
        </authorList>
    </citation>
    <scope>NUCLEOTIDE SEQUENCE</scope>
    <source>
        <strain evidence="3">2478</strain>
    </source>
</reference>
<name>A0A9D9IS07_9BACT</name>
<evidence type="ECO:0000313" key="4">
    <source>
        <dbReference type="Proteomes" id="UP000823771"/>
    </source>
</evidence>
<dbReference type="NCBIfam" id="TIGR04056">
    <property type="entry name" value="OMP_RagA_SusC"/>
    <property type="match status" value="1"/>
</dbReference>
<feature type="domain" description="TonB-dependent receptor plug" evidence="2">
    <location>
        <begin position="44"/>
        <end position="141"/>
    </location>
</feature>
<keyword evidence="1" id="KW-0732">Signal</keyword>
<evidence type="ECO:0000256" key="1">
    <source>
        <dbReference type="SAM" id="SignalP"/>
    </source>
</evidence>
<organism evidence="3 4">
    <name type="scientific">Candidatus Cryptobacteroides excrementipullorum</name>
    <dbReference type="NCBI Taxonomy" id="2840761"/>
    <lineage>
        <taxon>Bacteria</taxon>
        <taxon>Pseudomonadati</taxon>
        <taxon>Bacteroidota</taxon>
        <taxon>Bacteroidia</taxon>
        <taxon>Bacteroidales</taxon>
        <taxon>Candidatus Cryptobacteroides</taxon>
    </lineage>
</organism>
<reference evidence="3" key="2">
    <citation type="journal article" date="2021" name="PeerJ">
        <title>Extensive microbial diversity within the chicken gut microbiome revealed by metagenomics and culture.</title>
        <authorList>
            <person name="Gilroy R."/>
            <person name="Ravi A."/>
            <person name="Getino M."/>
            <person name="Pursley I."/>
            <person name="Horton D.L."/>
            <person name="Alikhan N.F."/>
            <person name="Baker D."/>
            <person name="Gharbi K."/>
            <person name="Hall N."/>
            <person name="Watson M."/>
            <person name="Adriaenssens E.M."/>
            <person name="Foster-Nyarko E."/>
            <person name="Jarju S."/>
            <person name="Secka A."/>
            <person name="Antonio M."/>
            <person name="Oren A."/>
            <person name="Chaudhuri R.R."/>
            <person name="La Ragione R."/>
            <person name="Hildebrand F."/>
            <person name="Pallen M.J."/>
        </authorList>
    </citation>
    <scope>NUCLEOTIDE SEQUENCE</scope>
    <source>
        <strain evidence="3">2478</strain>
    </source>
</reference>
<evidence type="ECO:0000313" key="3">
    <source>
        <dbReference type="EMBL" id="MBO8477743.1"/>
    </source>
</evidence>
<dbReference type="InterPro" id="IPR018247">
    <property type="entry name" value="EF_Hand_1_Ca_BS"/>
</dbReference>
<dbReference type="Gene3D" id="2.170.130.10">
    <property type="entry name" value="TonB-dependent receptor, plug domain"/>
    <property type="match status" value="1"/>
</dbReference>
<dbReference type="InterPro" id="IPR037066">
    <property type="entry name" value="Plug_dom_sf"/>
</dbReference>
<dbReference type="NCBIfam" id="TIGR04057">
    <property type="entry name" value="SusC_RagA_signa"/>
    <property type="match status" value="1"/>
</dbReference>
<dbReference type="InterPro" id="IPR012910">
    <property type="entry name" value="Plug_dom"/>
</dbReference>
<feature type="chain" id="PRO_5038361946" evidence="1">
    <location>
        <begin position="20"/>
        <end position="922"/>
    </location>
</feature>
<dbReference type="InterPro" id="IPR023996">
    <property type="entry name" value="TonB-dep_OMP_SusC/RagA"/>
</dbReference>
<dbReference type="EMBL" id="JADILZ010000024">
    <property type="protein sequence ID" value="MBO8477743.1"/>
    <property type="molecule type" value="Genomic_DNA"/>
</dbReference>